<keyword evidence="3" id="KW-0378">Hydrolase</keyword>
<gene>
    <name evidence="6" type="ORF">METZ01_LOCUS402338</name>
</gene>
<dbReference type="InterPro" id="IPR051206">
    <property type="entry name" value="NAMLAA_amidase_2"/>
</dbReference>
<dbReference type="GO" id="GO:0009254">
    <property type="term" value="P:peptidoglycan turnover"/>
    <property type="evidence" value="ECO:0007669"/>
    <property type="project" value="TreeGrafter"/>
</dbReference>
<dbReference type="AlphaFoldDB" id="A0A382VST4"/>
<feature type="domain" description="N-acetylmuramoyl-L-alanine amidase" evidence="5">
    <location>
        <begin position="6"/>
        <end position="135"/>
    </location>
</feature>
<feature type="non-terminal residue" evidence="6">
    <location>
        <position position="149"/>
    </location>
</feature>
<sequence length="149" mass="17119">MDPQRQVSAHLVVAEDGTITQLLPFNIIGWHAGRSAWADRTEFNQFSIGVEIDNPGRLHQRDGRLFTWFEREIAEADAVQGVHRNESASSWWHRYPTRQLEMVEQLCQLLVSTYSVRYILGHEEVAPQRKVDPGPAFPLDQIRSRVLGD</sequence>
<dbReference type="SUPFAM" id="SSF55846">
    <property type="entry name" value="N-acetylmuramoyl-L-alanine amidase-like"/>
    <property type="match status" value="1"/>
</dbReference>
<dbReference type="GO" id="GO:0071555">
    <property type="term" value="P:cell wall organization"/>
    <property type="evidence" value="ECO:0007669"/>
    <property type="project" value="UniProtKB-KW"/>
</dbReference>
<dbReference type="InterPro" id="IPR002502">
    <property type="entry name" value="Amidase_domain"/>
</dbReference>
<comment type="catalytic activity">
    <reaction evidence="1">
        <text>Hydrolyzes the link between N-acetylmuramoyl residues and L-amino acid residues in certain cell-wall glycopeptides.</text>
        <dbReference type="EC" id="3.5.1.28"/>
    </reaction>
</comment>
<dbReference type="Pfam" id="PF01510">
    <property type="entry name" value="Amidase_2"/>
    <property type="match status" value="1"/>
</dbReference>
<dbReference type="CDD" id="cd06583">
    <property type="entry name" value="PGRP"/>
    <property type="match status" value="1"/>
</dbReference>
<evidence type="ECO:0000313" key="6">
    <source>
        <dbReference type="EMBL" id="SVD49484.1"/>
    </source>
</evidence>
<dbReference type="GO" id="GO:0009253">
    <property type="term" value="P:peptidoglycan catabolic process"/>
    <property type="evidence" value="ECO:0007669"/>
    <property type="project" value="InterPro"/>
</dbReference>
<dbReference type="Gene3D" id="3.40.80.10">
    <property type="entry name" value="Peptidoglycan recognition protein-like"/>
    <property type="match status" value="1"/>
</dbReference>
<proteinExistence type="predicted"/>
<evidence type="ECO:0000256" key="3">
    <source>
        <dbReference type="ARBA" id="ARBA00022801"/>
    </source>
</evidence>
<organism evidence="6">
    <name type="scientific">marine metagenome</name>
    <dbReference type="NCBI Taxonomy" id="408172"/>
    <lineage>
        <taxon>unclassified sequences</taxon>
        <taxon>metagenomes</taxon>
        <taxon>ecological metagenomes</taxon>
    </lineage>
</organism>
<dbReference type="EMBL" id="UINC01154288">
    <property type="protein sequence ID" value="SVD49484.1"/>
    <property type="molecule type" value="Genomic_DNA"/>
</dbReference>
<protein>
    <recommendedName>
        <fullName evidence="2">N-acetylmuramoyl-L-alanine amidase</fullName>
        <ecNumber evidence="2">3.5.1.28</ecNumber>
    </recommendedName>
</protein>
<reference evidence="6" key="1">
    <citation type="submission" date="2018-05" db="EMBL/GenBank/DDBJ databases">
        <authorList>
            <person name="Lanie J.A."/>
            <person name="Ng W.-L."/>
            <person name="Kazmierczak K.M."/>
            <person name="Andrzejewski T.M."/>
            <person name="Davidsen T.M."/>
            <person name="Wayne K.J."/>
            <person name="Tettelin H."/>
            <person name="Glass J.I."/>
            <person name="Rusch D."/>
            <person name="Podicherti R."/>
            <person name="Tsui H.-C.T."/>
            <person name="Winkler M.E."/>
        </authorList>
    </citation>
    <scope>NUCLEOTIDE SEQUENCE</scope>
</reference>
<dbReference type="GO" id="GO:0008745">
    <property type="term" value="F:N-acetylmuramoyl-L-alanine amidase activity"/>
    <property type="evidence" value="ECO:0007669"/>
    <property type="project" value="UniProtKB-EC"/>
</dbReference>
<name>A0A382VST4_9ZZZZ</name>
<evidence type="ECO:0000256" key="4">
    <source>
        <dbReference type="ARBA" id="ARBA00023316"/>
    </source>
</evidence>
<keyword evidence="4" id="KW-0961">Cell wall biogenesis/degradation</keyword>
<dbReference type="InterPro" id="IPR036505">
    <property type="entry name" value="Amidase/PGRP_sf"/>
</dbReference>
<dbReference type="EC" id="3.5.1.28" evidence="2"/>
<evidence type="ECO:0000256" key="2">
    <source>
        <dbReference type="ARBA" id="ARBA00011901"/>
    </source>
</evidence>
<accession>A0A382VST4</accession>
<dbReference type="PANTHER" id="PTHR30417:SF1">
    <property type="entry name" value="N-ACETYLMURAMOYL-L-ALANINE AMIDASE AMID"/>
    <property type="match status" value="1"/>
</dbReference>
<evidence type="ECO:0000256" key="1">
    <source>
        <dbReference type="ARBA" id="ARBA00001561"/>
    </source>
</evidence>
<evidence type="ECO:0000259" key="5">
    <source>
        <dbReference type="Pfam" id="PF01510"/>
    </source>
</evidence>
<dbReference type="PANTHER" id="PTHR30417">
    <property type="entry name" value="N-ACETYLMURAMOYL-L-ALANINE AMIDASE AMID"/>
    <property type="match status" value="1"/>
</dbReference>